<dbReference type="RefSeq" id="WP_358365042.1">
    <property type="nucleotide sequence ID" value="NZ_JBEZFP010000254.1"/>
</dbReference>
<protein>
    <submittedName>
        <fullName evidence="8">SigE family RNA polymerase sigma factor</fullName>
    </submittedName>
</protein>
<evidence type="ECO:0000256" key="3">
    <source>
        <dbReference type="ARBA" id="ARBA00023082"/>
    </source>
</evidence>
<dbReference type="InterPro" id="IPR014325">
    <property type="entry name" value="RNA_pol_sigma-E_actinobac"/>
</dbReference>
<evidence type="ECO:0000256" key="4">
    <source>
        <dbReference type="ARBA" id="ARBA00023125"/>
    </source>
</evidence>
<dbReference type="NCBIfam" id="TIGR02983">
    <property type="entry name" value="SigE-fam_strep"/>
    <property type="match status" value="1"/>
</dbReference>
<dbReference type="SUPFAM" id="SSF88659">
    <property type="entry name" value="Sigma3 and sigma4 domains of RNA polymerase sigma factors"/>
    <property type="match status" value="1"/>
</dbReference>
<dbReference type="NCBIfam" id="TIGR02937">
    <property type="entry name" value="sigma70-ECF"/>
    <property type="match status" value="1"/>
</dbReference>
<keyword evidence="9" id="KW-1185">Reference proteome</keyword>
<keyword evidence="2" id="KW-0805">Transcription regulation</keyword>
<name>A0ABV3DWN8_9ACTN</name>
<organism evidence="8 9">
    <name type="scientific">Streptodolium elevatio</name>
    <dbReference type="NCBI Taxonomy" id="3157996"/>
    <lineage>
        <taxon>Bacteria</taxon>
        <taxon>Bacillati</taxon>
        <taxon>Actinomycetota</taxon>
        <taxon>Actinomycetes</taxon>
        <taxon>Kitasatosporales</taxon>
        <taxon>Streptomycetaceae</taxon>
        <taxon>Streptodolium</taxon>
    </lineage>
</organism>
<comment type="similarity">
    <text evidence="1">Belongs to the sigma-70 factor family. ECF subfamily.</text>
</comment>
<evidence type="ECO:0000313" key="9">
    <source>
        <dbReference type="Proteomes" id="UP001551482"/>
    </source>
</evidence>
<dbReference type="Pfam" id="PF08281">
    <property type="entry name" value="Sigma70_r4_2"/>
    <property type="match status" value="1"/>
</dbReference>
<proteinExistence type="inferred from homology"/>
<gene>
    <name evidence="8" type="ORF">AB0C36_42590</name>
</gene>
<dbReference type="InterPro" id="IPR039425">
    <property type="entry name" value="RNA_pol_sigma-70-like"/>
</dbReference>
<feature type="domain" description="RNA polymerase sigma-70 region 2" evidence="6">
    <location>
        <begin position="13"/>
        <end position="76"/>
    </location>
</feature>
<evidence type="ECO:0000256" key="5">
    <source>
        <dbReference type="ARBA" id="ARBA00023163"/>
    </source>
</evidence>
<dbReference type="EMBL" id="JBEZFP010000254">
    <property type="protein sequence ID" value="MEU8140161.1"/>
    <property type="molecule type" value="Genomic_DNA"/>
</dbReference>
<keyword evidence="3" id="KW-0731">Sigma factor</keyword>
<dbReference type="Proteomes" id="UP001551482">
    <property type="component" value="Unassembled WGS sequence"/>
</dbReference>
<dbReference type="InterPro" id="IPR013325">
    <property type="entry name" value="RNA_pol_sigma_r2"/>
</dbReference>
<evidence type="ECO:0000256" key="2">
    <source>
        <dbReference type="ARBA" id="ARBA00023015"/>
    </source>
</evidence>
<dbReference type="SUPFAM" id="SSF88946">
    <property type="entry name" value="Sigma2 domain of RNA polymerase sigma factors"/>
    <property type="match status" value="1"/>
</dbReference>
<keyword evidence="4" id="KW-0238">DNA-binding</keyword>
<evidence type="ECO:0000256" key="1">
    <source>
        <dbReference type="ARBA" id="ARBA00010641"/>
    </source>
</evidence>
<dbReference type="CDD" id="cd06171">
    <property type="entry name" value="Sigma70_r4"/>
    <property type="match status" value="1"/>
</dbReference>
<dbReference type="Gene3D" id="1.10.10.10">
    <property type="entry name" value="Winged helix-like DNA-binding domain superfamily/Winged helix DNA-binding domain"/>
    <property type="match status" value="1"/>
</dbReference>
<dbReference type="Gene3D" id="1.10.1740.10">
    <property type="match status" value="1"/>
</dbReference>
<evidence type="ECO:0000313" key="8">
    <source>
        <dbReference type="EMBL" id="MEU8140161.1"/>
    </source>
</evidence>
<dbReference type="InterPro" id="IPR014284">
    <property type="entry name" value="RNA_pol_sigma-70_dom"/>
</dbReference>
<dbReference type="PANTHER" id="PTHR43133:SF50">
    <property type="entry name" value="ECF RNA POLYMERASE SIGMA FACTOR SIGM"/>
    <property type="match status" value="1"/>
</dbReference>
<keyword evidence="5" id="KW-0804">Transcription</keyword>
<dbReference type="InterPro" id="IPR036388">
    <property type="entry name" value="WH-like_DNA-bd_sf"/>
</dbReference>
<evidence type="ECO:0000259" key="6">
    <source>
        <dbReference type="Pfam" id="PF04542"/>
    </source>
</evidence>
<feature type="domain" description="RNA polymerase sigma factor 70 region 4 type 2" evidence="7">
    <location>
        <begin position="107"/>
        <end position="159"/>
    </location>
</feature>
<dbReference type="InterPro" id="IPR007627">
    <property type="entry name" value="RNA_pol_sigma70_r2"/>
</dbReference>
<sequence length="174" mass="19820">MGDPPGFHEYASANRDRLVRFGWLLTGDRQSAEDLVQTALERVWLRWGRVSRGANVDAYVHKVMTTTHLTWRRRLWHREQPTDLARDERAVSLVDNPDALAVWDERDALLRVLETLPPRQRAVIVLRYFLDLTEVDCAEALSCSVGTVKSQTSKALRALRASNAMVMHEGGGQR</sequence>
<accession>A0ABV3DWN8</accession>
<dbReference type="PANTHER" id="PTHR43133">
    <property type="entry name" value="RNA POLYMERASE ECF-TYPE SIGMA FACTO"/>
    <property type="match status" value="1"/>
</dbReference>
<comment type="caution">
    <text evidence="8">The sequence shown here is derived from an EMBL/GenBank/DDBJ whole genome shotgun (WGS) entry which is preliminary data.</text>
</comment>
<dbReference type="Pfam" id="PF04542">
    <property type="entry name" value="Sigma70_r2"/>
    <property type="match status" value="1"/>
</dbReference>
<dbReference type="InterPro" id="IPR013324">
    <property type="entry name" value="RNA_pol_sigma_r3/r4-like"/>
</dbReference>
<dbReference type="InterPro" id="IPR013249">
    <property type="entry name" value="RNA_pol_sigma70_r4_t2"/>
</dbReference>
<evidence type="ECO:0000259" key="7">
    <source>
        <dbReference type="Pfam" id="PF08281"/>
    </source>
</evidence>
<reference evidence="8 9" key="1">
    <citation type="submission" date="2024-06" db="EMBL/GenBank/DDBJ databases">
        <title>The Natural Products Discovery Center: Release of the First 8490 Sequenced Strains for Exploring Actinobacteria Biosynthetic Diversity.</title>
        <authorList>
            <person name="Kalkreuter E."/>
            <person name="Kautsar S.A."/>
            <person name="Yang D."/>
            <person name="Bader C.D."/>
            <person name="Teijaro C.N."/>
            <person name="Fluegel L."/>
            <person name="Davis C.M."/>
            <person name="Simpson J.R."/>
            <person name="Lauterbach L."/>
            <person name="Steele A.D."/>
            <person name="Gui C."/>
            <person name="Meng S."/>
            <person name="Li G."/>
            <person name="Viehrig K."/>
            <person name="Ye F."/>
            <person name="Su P."/>
            <person name="Kiefer A.F."/>
            <person name="Nichols A."/>
            <person name="Cepeda A.J."/>
            <person name="Yan W."/>
            <person name="Fan B."/>
            <person name="Jiang Y."/>
            <person name="Adhikari A."/>
            <person name="Zheng C.-J."/>
            <person name="Schuster L."/>
            <person name="Cowan T.M."/>
            <person name="Smanski M.J."/>
            <person name="Chevrette M.G."/>
            <person name="De Carvalho L.P.S."/>
            <person name="Shen B."/>
        </authorList>
    </citation>
    <scope>NUCLEOTIDE SEQUENCE [LARGE SCALE GENOMIC DNA]</scope>
    <source>
        <strain evidence="8 9">NPDC048946</strain>
    </source>
</reference>